<dbReference type="PROSITE" id="PS50088">
    <property type="entry name" value="ANK_REPEAT"/>
    <property type="match status" value="3"/>
</dbReference>
<dbReference type="PROSITE" id="PS50297">
    <property type="entry name" value="ANK_REP_REGION"/>
    <property type="match status" value="3"/>
</dbReference>
<dbReference type="PANTHER" id="PTHR24198">
    <property type="entry name" value="ANKYRIN REPEAT AND PROTEIN KINASE DOMAIN-CONTAINING PROTEIN"/>
    <property type="match status" value="1"/>
</dbReference>
<dbReference type="PANTHER" id="PTHR24198:SF165">
    <property type="entry name" value="ANKYRIN REPEAT-CONTAINING PROTEIN-RELATED"/>
    <property type="match status" value="1"/>
</dbReference>
<evidence type="ECO:0000313" key="5">
    <source>
        <dbReference type="Proteomes" id="UP001605036"/>
    </source>
</evidence>
<evidence type="ECO:0000256" key="2">
    <source>
        <dbReference type="ARBA" id="ARBA00023043"/>
    </source>
</evidence>
<reference evidence="4 5" key="1">
    <citation type="submission" date="2024-09" db="EMBL/GenBank/DDBJ databases">
        <title>Chromosome-scale assembly of Riccia fluitans.</title>
        <authorList>
            <person name="Paukszto L."/>
            <person name="Sawicki J."/>
            <person name="Karawczyk K."/>
            <person name="Piernik-Szablinska J."/>
            <person name="Szczecinska M."/>
            <person name="Mazdziarz M."/>
        </authorList>
    </citation>
    <scope>NUCLEOTIDE SEQUENCE [LARGE SCALE GENOMIC DNA]</scope>
    <source>
        <strain evidence="4">Rf_01</strain>
        <tissue evidence="4">Aerial parts of the thallus</tissue>
    </source>
</reference>
<keyword evidence="2 3" id="KW-0040">ANK repeat</keyword>
<dbReference type="Pfam" id="PF00023">
    <property type="entry name" value="Ank"/>
    <property type="match status" value="1"/>
</dbReference>
<gene>
    <name evidence="4" type="ORF">R1flu_011060</name>
</gene>
<accession>A0ABD1Z7P2</accession>
<feature type="repeat" description="ANK" evidence="3">
    <location>
        <begin position="113"/>
        <end position="134"/>
    </location>
</feature>
<sequence length="242" mass="26966">MPAAGTDDPPSRFEIVRERLLQVVEENGPTKQIVTDYPLSEIPHDKYIYTELQLNILHIVAMAGDLDSVKELRSRTIGGLTAVHFAASRGHTEVVKELVNCLEPNTGAGVSDHGFTPLHVATYKVHSETVEFLLADHHFSNVNAQDEIFGRTALHFAVLAGHATIVERLMGVRGVNVRLTDRVRKLTPLLLAAMQPRDEDSSRLRMVKMLLDKNAEHINDKVGIFTDVRGFFTESLQKLTLI</sequence>
<dbReference type="Gene3D" id="1.25.40.20">
    <property type="entry name" value="Ankyrin repeat-containing domain"/>
    <property type="match status" value="2"/>
</dbReference>
<evidence type="ECO:0000256" key="3">
    <source>
        <dbReference type="PROSITE-ProRule" id="PRU00023"/>
    </source>
</evidence>
<feature type="repeat" description="ANK" evidence="3">
    <location>
        <begin position="78"/>
        <end position="100"/>
    </location>
</feature>
<dbReference type="SUPFAM" id="SSF48403">
    <property type="entry name" value="Ankyrin repeat"/>
    <property type="match status" value="1"/>
</dbReference>
<proteinExistence type="predicted"/>
<dbReference type="AlphaFoldDB" id="A0ABD1Z7P2"/>
<dbReference type="InterPro" id="IPR002110">
    <property type="entry name" value="Ankyrin_rpt"/>
</dbReference>
<feature type="repeat" description="ANK" evidence="3">
    <location>
        <begin position="149"/>
        <end position="182"/>
    </location>
</feature>
<name>A0ABD1Z7P2_9MARC</name>
<dbReference type="Pfam" id="PF12796">
    <property type="entry name" value="Ank_2"/>
    <property type="match status" value="1"/>
</dbReference>
<protein>
    <submittedName>
        <fullName evidence="4">Uncharacterized protein</fullName>
    </submittedName>
</protein>
<dbReference type="SMART" id="SM00248">
    <property type="entry name" value="ANK"/>
    <property type="match status" value="4"/>
</dbReference>
<keyword evidence="5" id="KW-1185">Reference proteome</keyword>
<evidence type="ECO:0000256" key="1">
    <source>
        <dbReference type="ARBA" id="ARBA00022737"/>
    </source>
</evidence>
<keyword evidence="1" id="KW-0677">Repeat</keyword>
<dbReference type="EMBL" id="JBHFFA010000002">
    <property type="protein sequence ID" value="KAL2643473.1"/>
    <property type="molecule type" value="Genomic_DNA"/>
</dbReference>
<evidence type="ECO:0000313" key="4">
    <source>
        <dbReference type="EMBL" id="KAL2643473.1"/>
    </source>
</evidence>
<comment type="caution">
    <text evidence="4">The sequence shown here is derived from an EMBL/GenBank/DDBJ whole genome shotgun (WGS) entry which is preliminary data.</text>
</comment>
<organism evidence="4 5">
    <name type="scientific">Riccia fluitans</name>
    <dbReference type="NCBI Taxonomy" id="41844"/>
    <lineage>
        <taxon>Eukaryota</taxon>
        <taxon>Viridiplantae</taxon>
        <taxon>Streptophyta</taxon>
        <taxon>Embryophyta</taxon>
        <taxon>Marchantiophyta</taxon>
        <taxon>Marchantiopsida</taxon>
        <taxon>Marchantiidae</taxon>
        <taxon>Marchantiales</taxon>
        <taxon>Ricciaceae</taxon>
        <taxon>Riccia</taxon>
    </lineage>
</organism>
<dbReference type="InterPro" id="IPR036770">
    <property type="entry name" value="Ankyrin_rpt-contain_sf"/>
</dbReference>
<dbReference type="Proteomes" id="UP001605036">
    <property type="component" value="Unassembled WGS sequence"/>
</dbReference>